<keyword evidence="4" id="KW-1185">Reference proteome</keyword>
<dbReference type="GO" id="GO:0003677">
    <property type="term" value="F:DNA binding"/>
    <property type="evidence" value="ECO:0007669"/>
    <property type="project" value="UniProtKB-KW"/>
</dbReference>
<proteinExistence type="predicted"/>
<gene>
    <name evidence="3" type="ORF">N798_12910</name>
</gene>
<dbReference type="EMBL" id="AVPI01000043">
    <property type="protein sequence ID" value="KGN29684.1"/>
    <property type="molecule type" value="Genomic_DNA"/>
</dbReference>
<dbReference type="PROSITE" id="PS50935">
    <property type="entry name" value="SSB"/>
    <property type="match status" value="1"/>
</dbReference>
<sequence>MRPSGLFSQRVVPDAGCSTATDDRTGVGMAAQVEAASEDAVNSVELVGRVSGKPDARVLPSGDDLVTLRVVVPRPAGGPVDTIDLACWSRSARRAAQRMSDGDRVHVVGALRRRFFRTTGGAASRYEVEVAKLTRQRG</sequence>
<evidence type="ECO:0000256" key="1">
    <source>
        <dbReference type="ARBA" id="ARBA00023125"/>
    </source>
</evidence>
<evidence type="ECO:0000313" key="3">
    <source>
        <dbReference type="EMBL" id="KGN29684.1"/>
    </source>
</evidence>
<dbReference type="InterPro" id="IPR000424">
    <property type="entry name" value="Primosome_PriB/ssb"/>
</dbReference>
<name>A0ABR4XBP7_9MICO</name>
<dbReference type="InterPro" id="IPR012340">
    <property type="entry name" value="NA-bd_OB-fold"/>
</dbReference>
<reference evidence="3 4" key="1">
    <citation type="submission" date="2013-08" db="EMBL/GenBank/DDBJ databases">
        <title>The genome sequence of Knoellia flava.</title>
        <authorList>
            <person name="Zhu W."/>
            <person name="Wang G."/>
        </authorList>
    </citation>
    <scope>NUCLEOTIDE SEQUENCE [LARGE SCALE GENOMIC DNA]</scope>
    <source>
        <strain evidence="3 4">TL1</strain>
    </source>
</reference>
<dbReference type="Proteomes" id="UP000029990">
    <property type="component" value="Unassembled WGS sequence"/>
</dbReference>
<protein>
    <submittedName>
        <fullName evidence="3">Single-stranded DNA-binding protein</fullName>
    </submittedName>
</protein>
<dbReference type="SUPFAM" id="SSF50249">
    <property type="entry name" value="Nucleic acid-binding proteins"/>
    <property type="match status" value="1"/>
</dbReference>
<accession>A0ABR4XBP7</accession>
<organism evidence="3 4">
    <name type="scientific">Knoellia flava TL1</name>
    <dbReference type="NCBI Taxonomy" id="1385518"/>
    <lineage>
        <taxon>Bacteria</taxon>
        <taxon>Bacillati</taxon>
        <taxon>Actinomycetota</taxon>
        <taxon>Actinomycetes</taxon>
        <taxon>Micrococcales</taxon>
        <taxon>Intrasporangiaceae</taxon>
        <taxon>Knoellia</taxon>
    </lineage>
</organism>
<evidence type="ECO:0000256" key="2">
    <source>
        <dbReference type="PROSITE-ProRule" id="PRU00252"/>
    </source>
</evidence>
<keyword evidence="1 2" id="KW-0238">DNA-binding</keyword>
<comment type="caution">
    <text evidence="3">The sequence shown here is derived from an EMBL/GenBank/DDBJ whole genome shotgun (WGS) entry which is preliminary data.</text>
</comment>
<dbReference type="CDD" id="cd04496">
    <property type="entry name" value="SSB_OBF"/>
    <property type="match status" value="1"/>
</dbReference>
<evidence type="ECO:0000313" key="4">
    <source>
        <dbReference type="Proteomes" id="UP000029990"/>
    </source>
</evidence>
<dbReference type="Gene3D" id="2.40.50.140">
    <property type="entry name" value="Nucleic acid-binding proteins"/>
    <property type="match status" value="1"/>
</dbReference>
<dbReference type="Pfam" id="PF00436">
    <property type="entry name" value="SSB"/>
    <property type="match status" value="1"/>
</dbReference>